<reference evidence="1 2" key="1">
    <citation type="journal article" date="2021" name="Elife">
        <title>Chloroplast acquisition without the gene transfer in kleptoplastic sea slugs, Plakobranchus ocellatus.</title>
        <authorList>
            <person name="Maeda T."/>
            <person name="Takahashi S."/>
            <person name="Yoshida T."/>
            <person name="Shimamura S."/>
            <person name="Takaki Y."/>
            <person name="Nagai Y."/>
            <person name="Toyoda A."/>
            <person name="Suzuki Y."/>
            <person name="Arimoto A."/>
            <person name="Ishii H."/>
            <person name="Satoh N."/>
            <person name="Nishiyama T."/>
            <person name="Hasebe M."/>
            <person name="Maruyama T."/>
            <person name="Minagawa J."/>
            <person name="Obokata J."/>
            <person name="Shigenobu S."/>
        </authorList>
    </citation>
    <scope>NUCLEOTIDE SEQUENCE [LARGE SCALE GENOMIC DNA]</scope>
</reference>
<keyword evidence="2" id="KW-1185">Reference proteome</keyword>
<proteinExistence type="predicted"/>
<dbReference type="AlphaFoldDB" id="A0AAV4FQY1"/>
<dbReference type="Proteomes" id="UP000762676">
    <property type="component" value="Unassembled WGS sequence"/>
</dbReference>
<accession>A0AAV4FQY1</accession>
<name>A0AAV4FQY1_9GAST</name>
<organism evidence="1 2">
    <name type="scientific">Elysia marginata</name>
    <dbReference type="NCBI Taxonomy" id="1093978"/>
    <lineage>
        <taxon>Eukaryota</taxon>
        <taxon>Metazoa</taxon>
        <taxon>Spiralia</taxon>
        <taxon>Lophotrochozoa</taxon>
        <taxon>Mollusca</taxon>
        <taxon>Gastropoda</taxon>
        <taxon>Heterobranchia</taxon>
        <taxon>Euthyneura</taxon>
        <taxon>Panpulmonata</taxon>
        <taxon>Sacoglossa</taxon>
        <taxon>Placobranchoidea</taxon>
        <taxon>Plakobranchidae</taxon>
        <taxon>Elysia</taxon>
    </lineage>
</organism>
<evidence type="ECO:0000313" key="2">
    <source>
        <dbReference type="Proteomes" id="UP000762676"/>
    </source>
</evidence>
<gene>
    <name evidence="1" type="ORF">ElyMa_005776000</name>
</gene>
<evidence type="ECO:0000313" key="1">
    <source>
        <dbReference type="EMBL" id="GFR75399.1"/>
    </source>
</evidence>
<comment type="caution">
    <text evidence="1">The sequence shown here is derived from an EMBL/GenBank/DDBJ whole genome shotgun (WGS) entry which is preliminary data.</text>
</comment>
<protein>
    <submittedName>
        <fullName evidence="1">Uncharacterized protein</fullName>
    </submittedName>
</protein>
<dbReference type="EMBL" id="BMAT01011588">
    <property type="protein sequence ID" value="GFR75399.1"/>
    <property type="molecule type" value="Genomic_DNA"/>
</dbReference>
<sequence>MKKQYGETEKRGATATKTEIPGLQFLHSFGESLCRGNQVTRPNKPGCNRPSPVSSLCLLIAFSEEEDEEERVVSLPYRTPGLYELVHPPCSNKVRKLYRNCQSC</sequence>